<feature type="compositionally biased region" description="Low complexity" evidence="1">
    <location>
        <begin position="363"/>
        <end position="381"/>
    </location>
</feature>
<sequence>MDVEEILRGIKPLEGQVTAIRTVQETRPREDYADAYVTEVNVKNASKVIKVLDSRFPRDSSQPLSHLRRFAKHNQLPEHLRPILLHEGSSPAQTIFVLISPPLPDIESLQDALSPFAPPNPAGEEGGNSNSPLTFHTIRIPLQPPLTPVQADAWSKSMWPVVYNPAAPRAMIAPPPHILARARDFIQPKAGRYLALAQRVAEEAERSGLGRRVGAVVVDPDLEASIAEQAATNDNDNDNDIHWSDAIVAVAGDGRYSRADTGTDPLNPPNQIATTYSPDHEGGPELHALMRAVELIASKRREDRPGSSATNRPCLTEVERYFLSKSDSTTTTTTQPTEPEPETESKESTPLPPPEKYQKTTETSAHPIHTTSISTSESTSRIRPRSQGGYLCTDLDVYLTHEPCICCSMGLLLSRFRAVVFPRSGRMVSGGLASEPVVKPVPVEEGNENENENENENVAEKTNDGNDDDGSVKREYYGLHWRKELNWRALGFEFVEEENGEEVGGQGSAELGVAFHA</sequence>
<feature type="compositionally biased region" description="Acidic residues" evidence="1">
    <location>
        <begin position="445"/>
        <end position="457"/>
    </location>
</feature>
<dbReference type="Proteomes" id="UP001143548">
    <property type="component" value="Unassembled WGS sequence"/>
</dbReference>
<reference evidence="2" key="1">
    <citation type="submission" date="2022-07" db="EMBL/GenBank/DDBJ databases">
        <title>Taxonomy of Aspergillus series Nigri: significant species reduction supported by multi-species coalescent approaches.</title>
        <authorList>
            <person name="Bian C."/>
            <person name="Kusuya Y."/>
            <person name="Sklenar F."/>
            <person name="D'hooge E."/>
            <person name="Yaguchi T."/>
            <person name="Takahashi H."/>
            <person name="Hubka V."/>
        </authorList>
    </citation>
    <scope>NUCLEOTIDE SEQUENCE</scope>
    <source>
        <strain evidence="2">CBS 733.88</strain>
    </source>
</reference>
<proteinExistence type="predicted"/>
<organism evidence="2 3">
    <name type="scientific">Aspergillus brasiliensis</name>
    <dbReference type="NCBI Taxonomy" id="319629"/>
    <lineage>
        <taxon>Eukaryota</taxon>
        <taxon>Fungi</taxon>
        <taxon>Dikarya</taxon>
        <taxon>Ascomycota</taxon>
        <taxon>Pezizomycotina</taxon>
        <taxon>Eurotiomycetes</taxon>
        <taxon>Eurotiomycetidae</taxon>
        <taxon>Eurotiales</taxon>
        <taxon>Aspergillaceae</taxon>
        <taxon>Aspergillus</taxon>
        <taxon>Aspergillus subgen. Circumdati</taxon>
    </lineage>
</organism>
<dbReference type="Gene3D" id="3.40.140.10">
    <property type="entry name" value="Cytidine Deaminase, domain 2"/>
    <property type="match status" value="1"/>
</dbReference>
<feature type="region of interest" description="Disordered" evidence="1">
    <location>
        <begin position="297"/>
        <end position="386"/>
    </location>
</feature>
<dbReference type="EMBL" id="BROQ01000056">
    <property type="protein sequence ID" value="GKZ22767.1"/>
    <property type="molecule type" value="Genomic_DNA"/>
</dbReference>
<evidence type="ECO:0000313" key="2">
    <source>
        <dbReference type="EMBL" id="GKZ22767.1"/>
    </source>
</evidence>
<protein>
    <submittedName>
        <fullName evidence="2">Adenosine deaminase, tRNA-specific 3</fullName>
    </submittedName>
</protein>
<feature type="compositionally biased region" description="Basic and acidic residues" evidence="1">
    <location>
        <begin position="458"/>
        <end position="470"/>
    </location>
</feature>
<dbReference type="SUPFAM" id="SSF53927">
    <property type="entry name" value="Cytidine deaminase-like"/>
    <property type="match status" value="1"/>
</dbReference>
<feature type="region of interest" description="Disordered" evidence="1">
    <location>
        <begin position="441"/>
        <end position="470"/>
    </location>
</feature>
<dbReference type="GO" id="GO:0003824">
    <property type="term" value="F:catalytic activity"/>
    <property type="evidence" value="ECO:0007669"/>
    <property type="project" value="InterPro"/>
</dbReference>
<feature type="region of interest" description="Disordered" evidence="1">
    <location>
        <begin position="256"/>
        <end position="284"/>
    </location>
</feature>
<evidence type="ECO:0000256" key="1">
    <source>
        <dbReference type="SAM" id="MobiDB-lite"/>
    </source>
</evidence>
<name>A0A9W5YVE6_9EURO</name>
<feature type="compositionally biased region" description="Low complexity" evidence="1">
    <location>
        <begin position="324"/>
        <end position="337"/>
    </location>
</feature>
<dbReference type="InterPro" id="IPR016193">
    <property type="entry name" value="Cytidine_deaminase-like"/>
</dbReference>
<dbReference type="AlphaFoldDB" id="A0A9W5YVE6"/>
<evidence type="ECO:0000313" key="3">
    <source>
        <dbReference type="Proteomes" id="UP001143548"/>
    </source>
</evidence>
<accession>A0A9W5YVE6</accession>
<gene>
    <name evidence="2" type="ORF">AbraCBS73388_008937</name>
</gene>
<comment type="caution">
    <text evidence="2">The sequence shown here is derived from an EMBL/GenBank/DDBJ whole genome shotgun (WGS) entry which is preliminary data.</text>
</comment>
<dbReference type="GO" id="GO:0006139">
    <property type="term" value="P:nucleobase-containing compound metabolic process"/>
    <property type="evidence" value="ECO:0007669"/>
    <property type="project" value="UniProtKB-ARBA"/>
</dbReference>